<dbReference type="OrthoDB" id="17255at2759"/>
<proteinExistence type="predicted"/>
<dbReference type="SUPFAM" id="SSF141673">
    <property type="entry name" value="MOSC N-terminal domain-like"/>
    <property type="match status" value="1"/>
</dbReference>
<organism evidence="2">
    <name type="scientific">Pseudogymnoascus destructans</name>
    <dbReference type="NCBI Taxonomy" id="655981"/>
    <lineage>
        <taxon>Eukaryota</taxon>
        <taxon>Fungi</taxon>
        <taxon>Dikarya</taxon>
        <taxon>Ascomycota</taxon>
        <taxon>Pezizomycotina</taxon>
        <taxon>Leotiomycetes</taxon>
        <taxon>Thelebolales</taxon>
        <taxon>Thelebolaceae</taxon>
        <taxon>Pseudogymnoascus</taxon>
    </lineage>
</organism>
<dbReference type="InterPro" id="IPR011037">
    <property type="entry name" value="Pyrv_Knase-like_insert_dom_sf"/>
</dbReference>
<feature type="domain" description="MOSC" evidence="1">
    <location>
        <begin position="181"/>
        <end position="337"/>
    </location>
</feature>
<dbReference type="PROSITE" id="PS51340">
    <property type="entry name" value="MOSC"/>
    <property type="match status" value="1"/>
</dbReference>
<sequence>MKVTQLYIYPVKSLRGIALSSATVVGTGLQYDRTFMLLRVDGGDNEPRKLNNMHVSRLTEMALFKTALVQSSDGDGDSLEEFTVTYAGPSSSLPPTTITIPFVPDTENLDMVDVVMYNSPTRAYDMGAEYNNWFSAQFGYEVVLAYIGTMRRKVLGSLWPSAAESAVASTARSVSRYLSSYRPSSIAAKGEKWRPPGITFADIAMFLVVTEESLAETSSRLPEGMEMDIRKFRPNIVLSGAEGAWYEDLWGQINIENKDGVKVELALTANCARCASINIDYSTGKQALGEKGTMLKKLMPDRRVDKGNKYSPIFGRYGYLGKGAGSNVGIGDDVSVTKRLEEPATFDWKTK</sequence>
<dbReference type="eggNOG" id="KOG2362">
    <property type="taxonomic scope" value="Eukaryota"/>
</dbReference>
<evidence type="ECO:0000313" key="2">
    <source>
        <dbReference type="EMBL" id="OAF58032.1"/>
    </source>
</evidence>
<gene>
    <name evidence="2" type="ORF">VC83_05293</name>
</gene>
<evidence type="ECO:0000259" key="1">
    <source>
        <dbReference type="PROSITE" id="PS51340"/>
    </source>
</evidence>
<dbReference type="GO" id="GO:0030170">
    <property type="term" value="F:pyridoxal phosphate binding"/>
    <property type="evidence" value="ECO:0007669"/>
    <property type="project" value="InterPro"/>
</dbReference>
<reference evidence="2" key="1">
    <citation type="submission" date="2016-03" db="EMBL/GenBank/DDBJ databases">
        <title>Updated assembly of Pseudogymnoascus destructans, the fungus causing white-nose syndrome of bats.</title>
        <authorList>
            <person name="Palmer J.M."/>
            <person name="Drees K.P."/>
            <person name="Foster J.T."/>
            <person name="Lindner D.L."/>
        </authorList>
    </citation>
    <scope>NUCLEOTIDE SEQUENCE [LARGE SCALE GENOMIC DNA]</scope>
    <source>
        <strain evidence="2">20631-21</strain>
    </source>
</reference>
<dbReference type="EMBL" id="KV441398">
    <property type="protein sequence ID" value="OAF58032.1"/>
    <property type="molecule type" value="Genomic_DNA"/>
</dbReference>
<dbReference type="RefSeq" id="XP_024323318.1">
    <property type="nucleotide sequence ID" value="XM_024468915.1"/>
</dbReference>
<dbReference type="InterPro" id="IPR005302">
    <property type="entry name" value="MoCF_Sase_C"/>
</dbReference>
<dbReference type="GeneID" id="36288359"/>
<dbReference type="AlphaFoldDB" id="A0A177A9D4"/>
<accession>A0A177A9D4</accession>
<dbReference type="PANTHER" id="PTHR14237:SF34">
    <property type="entry name" value="MOSC DOMAIN PROTEIN (AFU_ORTHOLOGUE AFUA_2G07820)"/>
    <property type="match status" value="1"/>
</dbReference>
<dbReference type="GO" id="GO:0003824">
    <property type="term" value="F:catalytic activity"/>
    <property type="evidence" value="ECO:0007669"/>
    <property type="project" value="InterPro"/>
</dbReference>
<name>A0A177A9D4_9PEZI</name>
<dbReference type="SUPFAM" id="SSF50800">
    <property type="entry name" value="PK beta-barrel domain-like"/>
    <property type="match status" value="1"/>
</dbReference>
<dbReference type="Proteomes" id="UP000077154">
    <property type="component" value="Unassembled WGS sequence"/>
</dbReference>
<dbReference type="PANTHER" id="PTHR14237">
    <property type="entry name" value="MOLYBDOPTERIN COFACTOR SULFURASE MOSC"/>
    <property type="match status" value="1"/>
</dbReference>
<dbReference type="InterPro" id="IPR005303">
    <property type="entry name" value="MOCOS_middle"/>
</dbReference>
<dbReference type="VEuPathDB" id="FungiDB:GMDG_00267"/>
<protein>
    <recommendedName>
        <fullName evidence="1">MOSC domain-containing protein</fullName>
    </recommendedName>
</protein>
<dbReference type="Pfam" id="PF03476">
    <property type="entry name" value="MOSC_N"/>
    <property type="match status" value="1"/>
</dbReference>
<dbReference type="Pfam" id="PF03473">
    <property type="entry name" value="MOSC"/>
    <property type="match status" value="1"/>
</dbReference>
<dbReference type="GO" id="GO:0030151">
    <property type="term" value="F:molybdenum ion binding"/>
    <property type="evidence" value="ECO:0007669"/>
    <property type="project" value="InterPro"/>
</dbReference>